<comment type="caution">
    <text evidence="1">The sequence shown here is derived from an EMBL/GenBank/DDBJ whole genome shotgun (WGS) entry which is preliminary data.</text>
</comment>
<evidence type="ECO:0000313" key="1">
    <source>
        <dbReference type="EMBL" id="EUB55298.1"/>
    </source>
</evidence>
<evidence type="ECO:0000313" key="2">
    <source>
        <dbReference type="Proteomes" id="UP000019149"/>
    </source>
</evidence>
<keyword evidence="2" id="KW-1185">Reference proteome</keyword>
<dbReference type="KEGG" id="egl:EGR_09825"/>
<dbReference type="EMBL" id="APAU02000170">
    <property type="protein sequence ID" value="EUB55298.1"/>
    <property type="molecule type" value="Genomic_DNA"/>
</dbReference>
<dbReference type="RefSeq" id="XP_024346494.1">
    <property type="nucleotide sequence ID" value="XM_024499074.1"/>
</dbReference>
<dbReference type="GeneID" id="36345540"/>
<dbReference type="CTD" id="36345540"/>
<proteinExistence type="predicted"/>
<accession>W6U2K0</accession>
<gene>
    <name evidence="1" type="ORF">EGR_09825</name>
</gene>
<sequence length="113" mass="12771">MWGKSLSPPQPSMHLLHPPHIVLLITKSTRQISCLEENAAHTSSSYNATNTMHCTKCSGTSHSLHCCLRMRCKHSAYNRIGTVSDLCCSGQEDSFRLDTHIAAPWEIWRAFFR</sequence>
<organism evidence="1 2">
    <name type="scientific">Echinococcus granulosus</name>
    <name type="common">Hydatid tapeworm</name>
    <dbReference type="NCBI Taxonomy" id="6210"/>
    <lineage>
        <taxon>Eukaryota</taxon>
        <taxon>Metazoa</taxon>
        <taxon>Spiralia</taxon>
        <taxon>Lophotrochozoa</taxon>
        <taxon>Platyhelminthes</taxon>
        <taxon>Cestoda</taxon>
        <taxon>Eucestoda</taxon>
        <taxon>Cyclophyllidea</taxon>
        <taxon>Taeniidae</taxon>
        <taxon>Echinococcus</taxon>
        <taxon>Echinococcus granulosus group</taxon>
    </lineage>
</organism>
<name>W6U2K0_ECHGR</name>
<reference evidence="1 2" key="1">
    <citation type="journal article" date="2013" name="Nat. Genet.">
        <title>The genome of the hydatid tapeworm Echinococcus granulosus.</title>
        <authorList>
            <person name="Zheng H."/>
            <person name="Zhang W."/>
            <person name="Zhang L."/>
            <person name="Zhang Z."/>
            <person name="Li J."/>
            <person name="Lu G."/>
            <person name="Zhu Y."/>
            <person name="Wang Y."/>
            <person name="Huang Y."/>
            <person name="Liu J."/>
            <person name="Kang H."/>
            <person name="Chen J."/>
            <person name="Wang L."/>
            <person name="Chen A."/>
            <person name="Yu S."/>
            <person name="Gao Z."/>
            <person name="Jin L."/>
            <person name="Gu W."/>
            <person name="Wang Z."/>
            <person name="Zhao L."/>
            <person name="Shi B."/>
            <person name="Wen H."/>
            <person name="Lin R."/>
            <person name="Jones M.K."/>
            <person name="Brejova B."/>
            <person name="Vinar T."/>
            <person name="Zhao G."/>
            <person name="McManus D.P."/>
            <person name="Chen Z."/>
            <person name="Zhou Y."/>
            <person name="Wang S."/>
        </authorList>
    </citation>
    <scope>NUCLEOTIDE SEQUENCE [LARGE SCALE GENOMIC DNA]</scope>
</reference>
<dbReference type="Proteomes" id="UP000019149">
    <property type="component" value="Unassembled WGS sequence"/>
</dbReference>
<dbReference type="AlphaFoldDB" id="W6U2K0"/>
<protein>
    <submittedName>
        <fullName evidence="1">Uncharacterized protein</fullName>
    </submittedName>
</protein>